<evidence type="ECO:0000313" key="2">
    <source>
        <dbReference type="Proteomes" id="UP000013827"/>
    </source>
</evidence>
<dbReference type="HOGENOM" id="CLU_1212534_0_0_1"/>
<reference evidence="1" key="2">
    <citation type="submission" date="2024-10" db="UniProtKB">
        <authorList>
            <consortium name="EnsemblProtists"/>
        </authorList>
    </citation>
    <scope>IDENTIFICATION</scope>
</reference>
<sequence>MTISAAAGCALPPECLRLQKGGNKQANKLQAEVRQHLSSRADIGHEEKGRLLYALDYSNRRVLPRPRHAGPPAAAVWELLHLKRLGLLLLCEEAQMQDDYAKMDAFSVPVYRRGFAAGGAPILQAKVVGLEERHPPALIGDVVRLRLAALPQFDIPCRLVAIEKRVHLLFTPALSAGRADGPERHDQHPLCPLLRDASLAKHRGEAPHCPHCRRLRGFVKDTLLAGGLG</sequence>
<dbReference type="RefSeq" id="XP_005766827.1">
    <property type="nucleotide sequence ID" value="XM_005766770.1"/>
</dbReference>
<dbReference type="AlphaFoldDB" id="A0A0D3IT13"/>
<dbReference type="PaxDb" id="2903-EOD14398"/>
<reference evidence="2" key="1">
    <citation type="journal article" date="2013" name="Nature">
        <title>Pan genome of the phytoplankton Emiliania underpins its global distribution.</title>
        <authorList>
            <person name="Read B.A."/>
            <person name="Kegel J."/>
            <person name="Klute M.J."/>
            <person name="Kuo A."/>
            <person name="Lefebvre S.C."/>
            <person name="Maumus F."/>
            <person name="Mayer C."/>
            <person name="Miller J."/>
            <person name="Monier A."/>
            <person name="Salamov A."/>
            <person name="Young J."/>
            <person name="Aguilar M."/>
            <person name="Claverie J.M."/>
            <person name="Frickenhaus S."/>
            <person name="Gonzalez K."/>
            <person name="Herman E.K."/>
            <person name="Lin Y.C."/>
            <person name="Napier J."/>
            <person name="Ogata H."/>
            <person name="Sarno A.F."/>
            <person name="Shmutz J."/>
            <person name="Schroeder D."/>
            <person name="de Vargas C."/>
            <person name="Verret F."/>
            <person name="von Dassow P."/>
            <person name="Valentin K."/>
            <person name="Van de Peer Y."/>
            <person name="Wheeler G."/>
            <person name="Dacks J.B."/>
            <person name="Delwiche C.F."/>
            <person name="Dyhrman S.T."/>
            <person name="Glockner G."/>
            <person name="John U."/>
            <person name="Richards T."/>
            <person name="Worden A.Z."/>
            <person name="Zhang X."/>
            <person name="Grigoriev I.V."/>
            <person name="Allen A.E."/>
            <person name="Bidle K."/>
            <person name="Borodovsky M."/>
            <person name="Bowler C."/>
            <person name="Brownlee C."/>
            <person name="Cock J.M."/>
            <person name="Elias M."/>
            <person name="Gladyshev V.N."/>
            <person name="Groth M."/>
            <person name="Guda C."/>
            <person name="Hadaegh A."/>
            <person name="Iglesias-Rodriguez M.D."/>
            <person name="Jenkins J."/>
            <person name="Jones B.M."/>
            <person name="Lawson T."/>
            <person name="Leese F."/>
            <person name="Lindquist E."/>
            <person name="Lobanov A."/>
            <person name="Lomsadze A."/>
            <person name="Malik S.B."/>
            <person name="Marsh M.E."/>
            <person name="Mackinder L."/>
            <person name="Mock T."/>
            <person name="Mueller-Roeber B."/>
            <person name="Pagarete A."/>
            <person name="Parker M."/>
            <person name="Probert I."/>
            <person name="Quesneville H."/>
            <person name="Raines C."/>
            <person name="Rensing S.A."/>
            <person name="Riano-Pachon D.M."/>
            <person name="Richier S."/>
            <person name="Rokitta S."/>
            <person name="Shiraiwa Y."/>
            <person name="Soanes D.M."/>
            <person name="van der Giezen M."/>
            <person name="Wahlund T.M."/>
            <person name="Williams B."/>
            <person name="Wilson W."/>
            <person name="Wolfe G."/>
            <person name="Wurch L.L."/>
        </authorList>
    </citation>
    <scope>NUCLEOTIDE SEQUENCE</scope>
</reference>
<keyword evidence="2" id="KW-1185">Reference proteome</keyword>
<proteinExistence type="predicted"/>
<name>A0A0D3IT13_EMIH1</name>
<protein>
    <submittedName>
        <fullName evidence="1">Uncharacterized protein</fullName>
    </submittedName>
</protein>
<organism evidence="1 2">
    <name type="scientific">Emiliania huxleyi (strain CCMP1516)</name>
    <dbReference type="NCBI Taxonomy" id="280463"/>
    <lineage>
        <taxon>Eukaryota</taxon>
        <taxon>Haptista</taxon>
        <taxon>Haptophyta</taxon>
        <taxon>Prymnesiophyceae</taxon>
        <taxon>Isochrysidales</taxon>
        <taxon>Noelaerhabdaceae</taxon>
        <taxon>Emiliania</taxon>
    </lineage>
</organism>
<dbReference type="Proteomes" id="UP000013827">
    <property type="component" value="Unassembled WGS sequence"/>
</dbReference>
<dbReference type="KEGG" id="ehx:EMIHUDRAFT_451811"/>
<dbReference type="EnsemblProtists" id="EOD14398">
    <property type="protein sequence ID" value="EOD14398"/>
    <property type="gene ID" value="EMIHUDRAFT_451811"/>
</dbReference>
<evidence type="ECO:0000313" key="1">
    <source>
        <dbReference type="EnsemblProtists" id="EOD14398"/>
    </source>
</evidence>
<accession>A0A0D3IT13</accession>
<dbReference type="GeneID" id="17260552"/>